<evidence type="ECO:0000313" key="2">
    <source>
        <dbReference type="Proteomes" id="UP000251197"/>
    </source>
</evidence>
<protein>
    <submittedName>
        <fullName evidence="1">Uncharacterized protein</fullName>
    </submittedName>
</protein>
<accession>A0A2X2T268</accession>
<evidence type="ECO:0000313" key="1">
    <source>
        <dbReference type="EMBL" id="SQA96517.1"/>
    </source>
</evidence>
<proteinExistence type="predicted"/>
<dbReference type="EMBL" id="UAVU01000003">
    <property type="protein sequence ID" value="SQA96517.1"/>
    <property type="molecule type" value="Genomic_DNA"/>
</dbReference>
<name>A0A2X2T268_9ENTR</name>
<reference evidence="1 2" key="1">
    <citation type="submission" date="2018-06" db="EMBL/GenBank/DDBJ databases">
        <authorList>
            <consortium name="Pathogen Informatics"/>
            <person name="Doyle S."/>
        </authorList>
    </citation>
    <scope>NUCLEOTIDE SEQUENCE [LARGE SCALE GENOMIC DNA]</scope>
    <source>
        <strain evidence="1 2">NCTC12120</strain>
    </source>
</reference>
<gene>
    <name evidence="1" type="ORF">NCTC12120_00273</name>
</gene>
<sequence>MSTIGNMLNLATALPQLALNATPEGMAANLLKNVGDQMGERHCIQADQPAVLWRHER</sequence>
<dbReference type="AlphaFoldDB" id="A0A2X2T268"/>
<dbReference type="Proteomes" id="UP000251197">
    <property type="component" value="Unassembled WGS sequence"/>
</dbReference>
<organism evidence="1 2">
    <name type="scientific">Cedecea neteri</name>
    <dbReference type="NCBI Taxonomy" id="158822"/>
    <lineage>
        <taxon>Bacteria</taxon>
        <taxon>Pseudomonadati</taxon>
        <taxon>Pseudomonadota</taxon>
        <taxon>Gammaproteobacteria</taxon>
        <taxon>Enterobacterales</taxon>
        <taxon>Enterobacteriaceae</taxon>
        <taxon>Cedecea</taxon>
    </lineage>
</organism>